<accession>A0A2P5P7W2</accession>
<sequence>MDRKILISELKNELIHDISSLCSRRDVLWIAPIVETIRDLQISSTRAVFFGGTLRSLLLSRLKTGKFGRPRDIDIVVSGASLDQLREQFQEYFTRETRFGGLSMKRSHWQFDIWPLEQTMAFRECQIMSARFESLPSTTFFNLEAVAVDAWTTRGQARKIYSDNDQFFDGIVDRILEINNENNQFPALCVVRALVLASDTHFAIGPKLASYLTNVGGSLSDAELQKVQLKHYNRIRYDVGVMRVWLQHISKSLREKREDPILLPSLPQLTLWEENELPKLAFHLFVE</sequence>
<dbReference type="SUPFAM" id="SSF81301">
    <property type="entry name" value="Nucleotidyltransferase"/>
    <property type="match status" value="1"/>
</dbReference>
<dbReference type="InterPro" id="IPR043519">
    <property type="entry name" value="NT_sf"/>
</dbReference>
<name>A0A2P5P7W2_9CHLR</name>
<protein>
    <submittedName>
        <fullName evidence="1">Uncharacterized protein</fullName>
    </submittedName>
</protein>
<reference evidence="1 2" key="1">
    <citation type="journal article" date="2017" name="ISME J.">
        <title>Grape pomace compost harbors organohalide-respiring Dehalogenimonas species with novel reductive dehalogenase genes.</title>
        <authorList>
            <person name="Yang Y."/>
            <person name="Higgins S.A."/>
            <person name="Yan J."/>
            <person name="Simsir B."/>
            <person name="Chourey K."/>
            <person name="Iyer R."/>
            <person name="Hettich R.L."/>
            <person name="Baldwin B."/>
            <person name="Ogles D.M."/>
            <person name="Loffler F.E."/>
        </authorList>
    </citation>
    <scope>NUCLEOTIDE SEQUENCE [LARGE SCALE GENOMIC DNA]</scope>
    <source>
        <strain evidence="1 2">GP</strain>
    </source>
</reference>
<evidence type="ECO:0000313" key="2">
    <source>
        <dbReference type="Proteomes" id="UP000235653"/>
    </source>
</evidence>
<proteinExistence type="predicted"/>
<dbReference type="Proteomes" id="UP000235653">
    <property type="component" value="Unassembled WGS sequence"/>
</dbReference>
<comment type="caution">
    <text evidence="1">The sequence shown here is derived from an EMBL/GenBank/DDBJ whole genome shotgun (WGS) entry which is preliminary data.</text>
</comment>
<dbReference type="OrthoDB" id="9805698at2"/>
<organism evidence="1 2">
    <name type="scientific">Dehalogenimonas etheniformans</name>
    <dbReference type="NCBI Taxonomy" id="1536648"/>
    <lineage>
        <taxon>Bacteria</taxon>
        <taxon>Bacillati</taxon>
        <taxon>Chloroflexota</taxon>
        <taxon>Dehalococcoidia</taxon>
        <taxon>Dehalococcoidales</taxon>
        <taxon>Dehalococcoidaceae</taxon>
        <taxon>Dehalogenimonas</taxon>
    </lineage>
</organism>
<dbReference type="RefSeq" id="WP_102331810.1">
    <property type="nucleotide sequence ID" value="NZ_CP058566.2"/>
</dbReference>
<dbReference type="Gene3D" id="3.30.460.10">
    <property type="entry name" value="Beta Polymerase, domain 2"/>
    <property type="match status" value="1"/>
</dbReference>
<dbReference type="EMBL" id="JQAN02000008">
    <property type="protein sequence ID" value="PPD58398.1"/>
    <property type="molecule type" value="Genomic_DNA"/>
</dbReference>
<dbReference type="AlphaFoldDB" id="A0A2P5P7W2"/>
<gene>
    <name evidence="1" type="ORF">JP09_004645</name>
</gene>
<evidence type="ECO:0000313" key="1">
    <source>
        <dbReference type="EMBL" id="PPD58398.1"/>
    </source>
</evidence>
<keyword evidence="2" id="KW-1185">Reference proteome</keyword>